<dbReference type="SUPFAM" id="SSF50104">
    <property type="entry name" value="Translation proteins SH3-like domain"/>
    <property type="match status" value="1"/>
</dbReference>
<dbReference type="InterPro" id="IPR013185">
    <property type="entry name" value="Transl_elong_KOW-like"/>
</dbReference>
<dbReference type="GO" id="GO:0043043">
    <property type="term" value="P:peptide biosynthetic process"/>
    <property type="evidence" value="ECO:0007669"/>
    <property type="project" value="InterPro"/>
</dbReference>
<dbReference type="Proteomes" id="UP000176339">
    <property type="component" value="Unassembled WGS sequence"/>
</dbReference>
<dbReference type="GO" id="GO:0005829">
    <property type="term" value="C:cytosol"/>
    <property type="evidence" value="ECO:0007669"/>
    <property type="project" value="UniProtKB-ARBA"/>
</dbReference>
<evidence type="ECO:0000256" key="1">
    <source>
        <dbReference type="ARBA" id="ARBA00009479"/>
    </source>
</evidence>
<dbReference type="SMART" id="SM00841">
    <property type="entry name" value="Elong-fact-P_C"/>
    <property type="match status" value="1"/>
</dbReference>
<dbReference type="AlphaFoldDB" id="A0A1F5NZ65"/>
<evidence type="ECO:0000259" key="2">
    <source>
        <dbReference type="SMART" id="SM00841"/>
    </source>
</evidence>
<dbReference type="FunFam" id="2.40.50.140:FF:000004">
    <property type="entry name" value="Elongation factor P"/>
    <property type="match status" value="1"/>
</dbReference>
<comment type="caution">
    <text evidence="3">The sequence shown here is derived from an EMBL/GenBank/DDBJ whole genome shotgun (WGS) entry which is preliminary data.</text>
</comment>
<dbReference type="PIRSF" id="PIRSF005901">
    <property type="entry name" value="EF-P"/>
    <property type="match status" value="1"/>
</dbReference>
<reference evidence="3 4" key="1">
    <citation type="journal article" date="2016" name="Nat. Commun.">
        <title>Thousands of microbial genomes shed light on interconnected biogeochemical processes in an aquifer system.</title>
        <authorList>
            <person name="Anantharaman K."/>
            <person name="Brown C.T."/>
            <person name="Hug L.A."/>
            <person name="Sharon I."/>
            <person name="Castelle C.J."/>
            <person name="Probst A.J."/>
            <person name="Thomas B.C."/>
            <person name="Singh A."/>
            <person name="Wilkins M.J."/>
            <person name="Karaoz U."/>
            <person name="Brodie E.L."/>
            <person name="Williams K.H."/>
            <person name="Hubbard S.S."/>
            <person name="Banfield J.F."/>
        </authorList>
    </citation>
    <scope>NUCLEOTIDE SEQUENCE [LARGE SCALE GENOMIC DNA]</scope>
</reference>
<dbReference type="GO" id="GO:0003746">
    <property type="term" value="F:translation elongation factor activity"/>
    <property type="evidence" value="ECO:0007669"/>
    <property type="project" value="TreeGrafter"/>
</dbReference>
<dbReference type="InterPro" id="IPR014722">
    <property type="entry name" value="Rib_uL2_dom2"/>
</dbReference>
<dbReference type="InterPro" id="IPR020599">
    <property type="entry name" value="Transl_elong_fac_P/YeiP"/>
</dbReference>
<dbReference type="EMBL" id="MFEN01000059">
    <property type="protein sequence ID" value="OGE82922.1"/>
    <property type="molecule type" value="Genomic_DNA"/>
</dbReference>
<comment type="similarity">
    <text evidence="1">Belongs to the elongation factor P family.</text>
</comment>
<dbReference type="Gene3D" id="2.30.30.30">
    <property type="match status" value="1"/>
</dbReference>
<dbReference type="Pfam" id="PF09285">
    <property type="entry name" value="Elong-fact-P_C"/>
    <property type="match status" value="1"/>
</dbReference>
<dbReference type="SUPFAM" id="SSF50249">
    <property type="entry name" value="Nucleic acid-binding proteins"/>
    <property type="match status" value="1"/>
</dbReference>
<dbReference type="InterPro" id="IPR012340">
    <property type="entry name" value="NA-bd_OB-fold"/>
</dbReference>
<evidence type="ECO:0000313" key="4">
    <source>
        <dbReference type="Proteomes" id="UP000176339"/>
    </source>
</evidence>
<organism evidence="3 4">
    <name type="scientific">Candidatus Doudnabacteria bacterium RIFCSPHIGHO2_01_FULL_49_9</name>
    <dbReference type="NCBI Taxonomy" id="1817827"/>
    <lineage>
        <taxon>Bacteria</taxon>
        <taxon>Candidatus Doudnaibacteriota</taxon>
    </lineage>
</organism>
<gene>
    <name evidence="3" type="ORF">A2846_02545</name>
</gene>
<protein>
    <recommendedName>
        <fullName evidence="2">Elongation factor P C-terminal domain-containing protein</fullName>
    </recommendedName>
</protein>
<name>A0A1F5NZ65_9BACT</name>
<evidence type="ECO:0000313" key="3">
    <source>
        <dbReference type="EMBL" id="OGE82922.1"/>
    </source>
</evidence>
<dbReference type="Pfam" id="PF08207">
    <property type="entry name" value="EFP_N"/>
    <property type="match status" value="1"/>
</dbReference>
<dbReference type="InterPro" id="IPR015365">
    <property type="entry name" value="Elong-fact-P_C"/>
</dbReference>
<feature type="domain" description="Elongation factor P C-terminal" evidence="2">
    <location>
        <begin position="131"/>
        <end position="186"/>
    </location>
</feature>
<dbReference type="PANTHER" id="PTHR30053:SF12">
    <property type="entry name" value="ELONGATION FACTOR P (EF-P) FAMILY PROTEIN"/>
    <property type="match status" value="1"/>
</dbReference>
<proteinExistence type="inferred from homology"/>
<dbReference type="InterPro" id="IPR008991">
    <property type="entry name" value="Translation_prot_SH3-like_sf"/>
</dbReference>
<sequence>MLAYNELKPGTFLILDSDPWEVLDFAFLRMQQRKPVAKTKLKNLMTGAIQERTFHQSDKIEEAELIKEDIKYLYNHRGEYWFSETKDPSKRFSMPQDKVGGDRAIFLKPNTTVVALKFDDKILGITLPIKCEYKIIEAPPAVKGNTAQGGNKAVTIEGGAKVLTPLFINEGDIIRVNTETGLYVDRVSK</sequence>
<dbReference type="PANTHER" id="PTHR30053">
    <property type="entry name" value="ELONGATION FACTOR P"/>
    <property type="match status" value="1"/>
</dbReference>
<dbReference type="Gene3D" id="2.40.50.140">
    <property type="entry name" value="Nucleic acid-binding proteins"/>
    <property type="match status" value="2"/>
</dbReference>
<accession>A0A1F5NZ65</accession>